<dbReference type="PANTHER" id="PTHR30363:SF44">
    <property type="entry name" value="AGA OPERON TRANSCRIPTIONAL REPRESSOR-RELATED"/>
    <property type="match status" value="1"/>
</dbReference>
<keyword evidence="6" id="KW-1185">Reference proteome</keyword>
<keyword evidence="3" id="KW-0804">Transcription</keyword>
<evidence type="ECO:0000256" key="3">
    <source>
        <dbReference type="ARBA" id="ARBA00023163"/>
    </source>
</evidence>
<dbReference type="PANTHER" id="PTHR30363">
    <property type="entry name" value="HTH-TYPE TRANSCRIPTIONAL REGULATOR SRLR-RELATED"/>
    <property type="match status" value="1"/>
</dbReference>
<evidence type="ECO:0000313" key="6">
    <source>
        <dbReference type="Proteomes" id="UP000019222"/>
    </source>
</evidence>
<dbReference type="Pfam" id="PF08220">
    <property type="entry name" value="HTH_DeoR"/>
    <property type="match status" value="1"/>
</dbReference>
<evidence type="ECO:0000259" key="4">
    <source>
        <dbReference type="PROSITE" id="PS51000"/>
    </source>
</evidence>
<dbReference type="InterPro" id="IPR050313">
    <property type="entry name" value="Carb_Metab_HTH_regulators"/>
</dbReference>
<sequence>MIIPMEQQERHRAIIRAVDNGAKTITQLRELTGASAITIRRDLATLEEIGAVERFRGGARPATRRGAKYPLAVRQTEDPAGKRAIAAEAAAFVEPGMSVLIDAGTTPLAVAKHIAGAKITALAMSLYAGAALAKDTDTEVVIPGGSINSDDLAVWGPAAVETVLSMRFDLAFIGVCACDPSVGVMSPNLNEATLKRAYFQAARRVIVVATPEKFTRMSTHRVATMDQVDTVITNELSDDLATQLTEAGTNLIVIPKE</sequence>
<protein>
    <submittedName>
        <fullName evidence="5">DeoR-family transcription regulator</fullName>
    </submittedName>
</protein>
<accession>W5XZS1</accession>
<dbReference type="Pfam" id="PF00455">
    <property type="entry name" value="DeoRC"/>
    <property type="match status" value="1"/>
</dbReference>
<dbReference type="Proteomes" id="UP000019222">
    <property type="component" value="Chromosome"/>
</dbReference>
<dbReference type="InterPro" id="IPR001034">
    <property type="entry name" value="DeoR_HTH"/>
</dbReference>
<dbReference type="PROSITE" id="PS00894">
    <property type="entry name" value="HTH_DEOR_1"/>
    <property type="match status" value="1"/>
</dbReference>
<dbReference type="InterPro" id="IPR036388">
    <property type="entry name" value="WH-like_DNA-bd_sf"/>
</dbReference>
<name>W5XZS1_9CORY</name>
<dbReference type="HOGENOM" id="CLU_060699_2_1_11"/>
<evidence type="ECO:0000313" key="5">
    <source>
        <dbReference type="EMBL" id="AHI22155.1"/>
    </source>
</evidence>
<dbReference type="STRING" id="1224164.B843_03820"/>
<dbReference type="AlphaFoldDB" id="W5XZS1"/>
<dbReference type="Gene3D" id="3.40.50.1360">
    <property type="match status" value="1"/>
</dbReference>
<organism evidence="5 6">
    <name type="scientific">Corynebacterium vitaeruminis DSM 20294</name>
    <dbReference type="NCBI Taxonomy" id="1224164"/>
    <lineage>
        <taxon>Bacteria</taxon>
        <taxon>Bacillati</taxon>
        <taxon>Actinomycetota</taxon>
        <taxon>Actinomycetes</taxon>
        <taxon>Mycobacteriales</taxon>
        <taxon>Corynebacteriaceae</taxon>
        <taxon>Corynebacterium</taxon>
    </lineage>
</organism>
<keyword evidence="2" id="KW-0238">DNA-binding</keyword>
<proteinExistence type="predicted"/>
<dbReference type="InterPro" id="IPR037171">
    <property type="entry name" value="NagB/RpiA_transferase-like"/>
</dbReference>
<dbReference type="GO" id="GO:0003700">
    <property type="term" value="F:DNA-binding transcription factor activity"/>
    <property type="evidence" value="ECO:0007669"/>
    <property type="project" value="InterPro"/>
</dbReference>
<dbReference type="SMART" id="SM01134">
    <property type="entry name" value="DeoRC"/>
    <property type="match status" value="1"/>
</dbReference>
<keyword evidence="1" id="KW-0805">Transcription regulation</keyword>
<dbReference type="SMART" id="SM00420">
    <property type="entry name" value="HTH_DEOR"/>
    <property type="match status" value="1"/>
</dbReference>
<dbReference type="eggNOG" id="COG1349">
    <property type="taxonomic scope" value="Bacteria"/>
</dbReference>
<evidence type="ECO:0000256" key="2">
    <source>
        <dbReference type="ARBA" id="ARBA00023125"/>
    </source>
</evidence>
<dbReference type="KEGG" id="cvt:B843_03820"/>
<dbReference type="InterPro" id="IPR018356">
    <property type="entry name" value="Tscrpt_reg_HTH_DeoR_CS"/>
</dbReference>
<dbReference type="SUPFAM" id="SSF46785">
    <property type="entry name" value="Winged helix' DNA-binding domain"/>
    <property type="match status" value="1"/>
</dbReference>
<dbReference type="InterPro" id="IPR036390">
    <property type="entry name" value="WH_DNA-bd_sf"/>
</dbReference>
<feature type="domain" description="HTH deoR-type" evidence="4">
    <location>
        <begin position="6"/>
        <end position="61"/>
    </location>
</feature>
<dbReference type="GO" id="GO:0003677">
    <property type="term" value="F:DNA binding"/>
    <property type="evidence" value="ECO:0007669"/>
    <property type="project" value="UniProtKB-KW"/>
</dbReference>
<dbReference type="Gene3D" id="1.10.10.10">
    <property type="entry name" value="Winged helix-like DNA-binding domain superfamily/Winged helix DNA-binding domain"/>
    <property type="match status" value="1"/>
</dbReference>
<dbReference type="EMBL" id="CP004353">
    <property type="protein sequence ID" value="AHI22155.1"/>
    <property type="molecule type" value="Genomic_DNA"/>
</dbReference>
<evidence type="ECO:0000256" key="1">
    <source>
        <dbReference type="ARBA" id="ARBA00023015"/>
    </source>
</evidence>
<dbReference type="PATRIC" id="fig|1224164.3.peg.754"/>
<dbReference type="PROSITE" id="PS51000">
    <property type="entry name" value="HTH_DEOR_2"/>
    <property type="match status" value="1"/>
</dbReference>
<gene>
    <name evidence="5" type="ORF">B843_03820</name>
</gene>
<dbReference type="SUPFAM" id="SSF100950">
    <property type="entry name" value="NagB/RpiA/CoA transferase-like"/>
    <property type="match status" value="1"/>
</dbReference>
<reference evidence="5 6" key="1">
    <citation type="submission" date="2013-02" db="EMBL/GenBank/DDBJ databases">
        <title>The complete genome sequence of Corynebacterium vitaeruminis DSM 20294.</title>
        <authorList>
            <person name="Ruckert C."/>
            <person name="Albersmeier A."/>
            <person name="Kalinowski J."/>
        </authorList>
    </citation>
    <scope>NUCLEOTIDE SEQUENCE [LARGE SCALE GENOMIC DNA]</scope>
    <source>
        <strain evidence="6">ATCC 10234</strain>
    </source>
</reference>
<dbReference type="InterPro" id="IPR014036">
    <property type="entry name" value="DeoR-like_C"/>
</dbReference>